<keyword evidence="2" id="KW-1185">Reference proteome</keyword>
<dbReference type="RefSeq" id="WP_206986733.1">
    <property type="nucleotide sequence ID" value="NZ_JAFLQZ010000024.1"/>
</dbReference>
<comment type="caution">
    <text evidence="1">The sequence shown here is derived from an EMBL/GenBank/DDBJ whole genome shotgun (WGS) entry which is preliminary data.</text>
</comment>
<dbReference type="Proteomes" id="UP000664144">
    <property type="component" value="Unassembled WGS sequence"/>
</dbReference>
<dbReference type="GO" id="GO:0003824">
    <property type="term" value="F:catalytic activity"/>
    <property type="evidence" value="ECO:0007669"/>
    <property type="project" value="InterPro"/>
</dbReference>
<dbReference type="AlphaFoldDB" id="A0A939JFA7"/>
<name>A0A939JFA7_9BACT</name>
<evidence type="ECO:0008006" key="3">
    <source>
        <dbReference type="Google" id="ProtNLM"/>
    </source>
</evidence>
<evidence type="ECO:0000313" key="1">
    <source>
        <dbReference type="EMBL" id="MBO0360823.1"/>
    </source>
</evidence>
<reference evidence="1" key="1">
    <citation type="submission" date="2021-03" db="EMBL/GenBank/DDBJ databases">
        <authorList>
            <person name="Kim M.K."/>
        </authorList>
    </citation>
    <scope>NUCLEOTIDE SEQUENCE</scope>
    <source>
        <strain evidence="1">BT186</strain>
    </source>
</reference>
<dbReference type="SUPFAM" id="SSF53927">
    <property type="entry name" value="Cytidine deaminase-like"/>
    <property type="match status" value="1"/>
</dbReference>
<protein>
    <recommendedName>
        <fullName evidence="3">CMP/dCMP-type deaminase domain-containing protein</fullName>
    </recommendedName>
</protein>
<sequence>MAAIQHPPIPHTGPLASYWSRQVQELVLLPVTEFEAGQRERHQLYSLLTMALVACYWNGNKYGQQGNYPWRAKQRQPNQSGYVGGDYLGHNIASIAVDGQGEVIDFDFNHNEILASSVEHAESRLIRRVFSLTQLFDDWDTADSGSQTGTVGEPFTPARTPYSTLLNRVTIYTSLESCSQCSGIMALGSVKAVVFLHRDPGQNSIGNILYNLRPQGERYLPPLPIPADTFGLSYFGELNAGYEQFAAELKNNPESCVFLPDDPSKKRERSPSVTSFLCTDLAHDVFNRALQEFTQLKEVQYPDFAPPQEEGQPKPHNNAWVLQHLQRFLSYAIRKGQRGTPHKL</sequence>
<organism evidence="1 2">
    <name type="scientific">Hymenobacter telluris</name>
    <dbReference type="NCBI Taxonomy" id="2816474"/>
    <lineage>
        <taxon>Bacteria</taxon>
        <taxon>Pseudomonadati</taxon>
        <taxon>Bacteroidota</taxon>
        <taxon>Cytophagia</taxon>
        <taxon>Cytophagales</taxon>
        <taxon>Hymenobacteraceae</taxon>
        <taxon>Hymenobacter</taxon>
    </lineage>
</organism>
<evidence type="ECO:0000313" key="2">
    <source>
        <dbReference type="Proteomes" id="UP000664144"/>
    </source>
</evidence>
<proteinExistence type="predicted"/>
<dbReference type="Gene3D" id="3.40.140.10">
    <property type="entry name" value="Cytidine Deaminase, domain 2"/>
    <property type="match status" value="1"/>
</dbReference>
<gene>
    <name evidence="1" type="ORF">J0X19_22885</name>
</gene>
<dbReference type="EMBL" id="JAFLQZ010000024">
    <property type="protein sequence ID" value="MBO0360823.1"/>
    <property type="molecule type" value="Genomic_DNA"/>
</dbReference>
<dbReference type="InterPro" id="IPR016193">
    <property type="entry name" value="Cytidine_deaminase-like"/>
</dbReference>
<accession>A0A939JFA7</accession>